<evidence type="ECO:0000256" key="2">
    <source>
        <dbReference type="ARBA" id="ARBA00006143"/>
    </source>
</evidence>
<proteinExistence type="inferred from homology"/>
<feature type="transmembrane region" description="Helical" evidence="6">
    <location>
        <begin position="136"/>
        <end position="162"/>
    </location>
</feature>
<comment type="caution">
    <text evidence="8">The sequence shown here is derived from an EMBL/GenBank/DDBJ whole genome shotgun (WGS) entry which is preliminary data.</text>
</comment>
<evidence type="ECO:0000256" key="3">
    <source>
        <dbReference type="ARBA" id="ARBA00022692"/>
    </source>
</evidence>
<evidence type="ECO:0000256" key="5">
    <source>
        <dbReference type="ARBA" id="ARBA00023136"/>
    </source>
</evidence>
<keyword evidence="5 6" id="KW-0472">Membrane</keyword>
<dbReference type="PANTHER" id="PTHR31272">
    <property type="entry name" value="CYTOCHROME C-TYPE BIOGENESIS PROTEIN HI_1454-RELATED"/>
    <property type="match status" value="1"/>
</dbReference>
<dbReference type="RefSeq" id="WP_242843610.1">
    <property type="nucleotide sequence ID" value="NZ_LGTE01000036.1"/>
</dbReference>
<sequence>MLETFFNETLPNLVQHVSLLTFLVVFLGGILTSLSPCILSMVPVMMGYIGGYSERSRSRGFVMSFVFVLGLAVTFALLGIFAALLGKIFGQIGKGWYYVIAFVAIVMGLQLLEVINIKFPTLKKMPIKSRGLLPSFFIGMLFGLVASPCATPVLAVIMTYIAAQGNIGTGAAMLFIYGLGHGLPLVIAGTFAAFLASLRKFQQWTAYITKASGVILILVGLYFLVLARWY</sequence>
<protein>
    <submittedName>
        <fullName evidence="8">Cytochrome c biogenesis protein transmembrane region</fullName>
    </submittedName>
</protein>
<keyword evidence="9" id="KW-1185">Reference proteome</keyword>
<evidence type="ECO:0000313" key="8">
    <source>
        <dbReference type="EMBL" id="KNZ68324.1"/>
    </source>
</evidence>
<gene>
    <name evidence="8" type="ORF">Tfer_3152</name>
</gene>
<dbReference type="AlphaFoldDB" id="A0A0L6VZQ8"/>
<feature type="transmembrane region" description="Helical" evidence="6">
    <location>
        <begin position="61"/>
        <end position="84"/>
    </location>
</feature>
<feature type="transmembrane region" description="Helical" evidence="6">
    <location>
        <begin position="96"/>
        <end position="115"/>
    </location>
</feature>
<feature type="transmembrane region" description="Helical" evidence="6">
    <location>
        <begin position="20"/>
        <end position="49"/>
    </location>
</feature>
<feature type="transmembrane region" description="Helical" evidence="6">
    <location>
        <begin position="207"/>
        <end position="229"/>
    </location>
</feature>
<evidence type="ECO:0000256" key="4">
    <source>
        <dbReference type="ARBA" id="ARBA00022989"/>
    </source>
</evidence>
<reference evidence="9" key="1">
    <citation type="submission" date="2015-07" db="EMBL/GenBank/DDBJ databases">
        <title>Complete Genome of Thermincola ferriacetica strain Z-0001T.</title>
        <authorList>
            <person name="Lusk B."/>
            <person name="Badalamenti J.P."/>
            <person name="Parameswaran P."/>
            <person name="Bond D.R."/>
            <person name="Torres C.I."/>
        </authorList>
    </citation>
    <scope>NUCLEOTIDE SEQUENCE [LARGE SCALE GENOMIC DNA]</scope>
    <source>
        <strain evidence="9">Z-0001</strain>
    </source>
</reference>
<accession>A0A0L6VZQ8</accession>
<comment type="similarity">
    <text evidence="2">Belongs to the DsbD family.</text>
</comment>
<dbReference type="InterPro" id="IPR003834">
    <property type="entry name" value="Cyt_c_assmbl_TM_dom"/>
</dbReference>
<feature type="domain" description="Cytochrome C biogenesis protein transmembrane" evidence="7">
    <location>
        <begin position="21"/>
        <end position="224"/>
    </location>
</feature>
<dbReference type="PATRIC" id="fig|281456.6.peg.3307"/>
<dbReference type="Proteomes" id="UP000037175">
    <property type="component" value="Unassembled WGS sequence"/>
</dbReference>
<dbReference type="GO" id="GO:0017004">
    <property type="term" value="P:cytochrome complex assembly"/>
    <property type="evidence" value="ECO:0007669"/>
    <property type="project" value="InterPro"/>
</dbReference>
<dbReference type="PANTHER" id="PTHR31272:SF6">
    <property type="entry name" value="CYTOCHROME C-TYPE BIOGENESIS CCDA-LIKE CHLOROPLASTIC PROTEIN"/>
    <property type="match status" value="1"/>
</dbReference>
<dbReference type="EMBL" id="LGTE01000036">
    <property type="protein sequence ID" value="KNZ68324.1"/>
    <property type="molecule type" value="Genomic_DNA"/>
</dbReference>
<evidence type="ECO:0000259" key="7">
    <source>
        <dbReference type="Pfam" id="PF02683"/>
    </source>
</evidence>
<keyword evidence="3 6" id="KW-0812">Transmembrane</keyword>
<dbReference type="GO" id="GO:0016020">
    <property type="term" value="C:membrane"/>
    <property type="evidence" value="ECO:0007669"/>
    <property type="project" value="UniProtKB-SubCell"/>
</dbReference>
<dbReference type="InterPro" id="IPR051790">
    <property type="entry name" value="Cytochrome_c-biogenesis_DsbD"/>
</dbReference>
<evidence type="ECO:0000256" key="6">
    <source>
        <dbReference type="SAM" id="Phobius"/>
    </source>
</evidence>
<keyword evidence="4 6" id="KW-1133">Transmembrane helix</keyword>
<dbReference type="Pfam" id="PF02683">
    <property type="entry name" value="DsbD_TM"/>
    <property type="match status" value="1"/>
</dbReference>
<name>A0A0L6VZQ8_9FIRM</name>
<evidence type="ECO:0000313" key="9">
    <source>
        <dbReference type="Proteomes" id="UP000037175"/>
    </source>
</evidence>
<organism evidence="8 9">
    <name type="scientific">Thermincola ferriacetica</name>
    <dbReference type="NCBI Taxonomy" id="281456"/>
    <lineage>
        <taxon>Bacteria</taxon>
        <taxon>Bacillati</taxon>
        <taxon>Bacillota</taxon>
        <taxon>Clostridia</taxon>
        <taxon>Eubacteriales</taxon>
        <taxon>Thermincolaceae</taxon>
        <taxon>Thermincola</taxon>
    </lineage>
</organism>
<feature type="transmembrane region" description="Helical" evidence="6">
    <location>
        <begin position="174"/>
        <end position="195"/>
    </location>
</feature>
<evidence type="ECO:0000256" key="1">
    <source>
        <dbReference type="ARBA" id="ARBA00004141"/>
    </source>
</evidence>
<comment type="subcellular location">
    <subcellularLocation>
        <location evidence="1">Membrane</location>
        <topology evidence="1">Multi-pass membrane protein</topology>
    </subcellularLocation>
</comment>